<dbReference type="KEGG" id="ptm:GSPATT00012013001"/>
<dbReference type="AlphaFoldDB" id="A0D094"/>
<dbReference type="SUPFAM" id="SSF81324">
    <property type="entry name" value="Voltage-gated potassium channels"/>
    <property type="match status" value="1"/>
</dbReference>
<feature type="transmembrane region" description="Helical" evidence="6">
    <location>
        <begin position="160"/>
        <end position="180"/>
    </location>
</feature>
<protein>
    <recommendedName>
        <fullName evidence="7">Ion transport domain-containing protein</fullName>
    </recommendedName>
</protein>
<evidence type="ECO:0000256" key="3">
    <source>
        <dbReference type="ARBA" id="ARBA00022989"/>
    </source>
</evidence>
<evidence type="ECO:0000313" key="8">
    <source>
        <dbReference type="EMBL" id="CAK76461.1"/>
    </source>
</evidence>
<feature type="transmembrane region" description="Helical" evidence="6">
    <location>
        <begin position="383"/>
        <end position="401"/>
    </location>
</feature>
<accession>A0D094</accession>
<dbReference type="OrthoDB" id="296603at2759"/>
<evidence type="ECO:0000256" key="4">
    <source>
        <dbReference type="ARBA" id="ARBA00023136"/>
    </source>
</evidence>
<dbReference type="RefSeq" id="XP_001443858.1">
    <property type="nucleotide sequence ID" value="XM_001443821.1"/>
</dbReference>
<feature type="region of interest" description="Disordered" evidence="5">
    <location>
        <begin position="1"/>
        <end position="26"/>
    </location>
</feature>
<dbReference type="GO" id="GO:0005216">
    <property type="term" value="F:monoatomic ion channel activity"/>
    <property type="evidence" value="ECO:0007669"/>
    <property type="project" value="InterPro"/>
</dbReference>
<sequence length="552" mass="63592">MQLETELTEYDVQHDSTQNSPKEEIKQKPMNAGQKFKAILMIVFYLGTFFTFYGENIFFIGIYMLMLINNRKHLLGLVLTILALTLSIANIFVEYNLLGISQIVMSLDILTFPFSQRMIREIKLVLSEITNLAITMFFVLCVCAYSTTAYYDDSDDDEVAIFYGTFGRSVLTFVQALSLDDWGQIGRETDDLFGYFILCIYILLMTYFYLNIMMGILIETLQFEKKGNHLDDPFNYEINQQQILSELVKEQNLFDKCMIGNYYQYIVFIISFGGIFISILEHFDHGDSTIELAIELIDDGIYTIHFIILMFKKGPIYDLERKNKTMMFLHFIAGPLSLICSFIFLEIGCLLNLLKIATTPSVKGIFVGTIAMVPLLMPQFAELFGIIMFIASILTSNYYAYTGLKEQEYFSSFWGSFYTLVQIMTLDDWGNIVEPMYSKHGFILPYVVIPAYIFLSNFIILNTLIALSCEYFVEVKYYSIEKDQSGVRCSQFVGINELKNYCKQNQMHFQLPNVVVSQHDLLSSKIKSDTIIQIQYGNLQFTAQVIQQSDAL</sequence>
<gene>
    <name evidence="8" type="ORF">GSPATT00012013001</name>
</gene>
<feature type="domain" description="Ion transport" evidence="7">
    <location>
        <begin position="262"/>
        <end position="475"/>
    </location>
</feature>
<feature type="transmembrane region" description="Helical" evidence="6">
    <location>
        <begin position="262"/>
        <end position="280"/>
    </location>
</feature>
<dbReference type="GeneID" id="5029642"/>
<feature type="transmembrane region" description="Helical" evidence="6">
    <location>
        <begin position="331"/>
        <end position="354"/>
    </location>
</feature>
<proteinExistence type="predicted"/>
<evidence type="ECO:0000256" key="2">
    <source>
        <dbReference type="ARBA" id="ARBA00022692"/>
    </source>
</evidence>
<dbReference type="Pfam" id="PF00520">
    <property type="entry name" value="Ion_trans"/>
    <property type="match status" value="1"/>
</dbReference>
<reference evidence="8 9" key="1">
    <citation type="journal article" date="2006" name="Nature">
        <title>Global trends of whole-genome duplications revealed by the ciliate Paramecium tetraurelia.</title>
        <authorList>
            <consortium name="Genoscope"/>
            <person name="Aury J.-M."/>
            <person name="Jaillon O."/>
            <person name="Duret L."/>
            <person name="Noel B."/>
            <person name="Jubin C."/>
            <person name="Porcel B.M."/>
            <person name="Segurens B."/>
            <person name="Daubin V."/>
            <person name="Anthouard V."/>
            <person name="Aiach N."/>
            <person name="Arnaiz O."/>
            <person name="Billaut A."/>
            <person name="Beisson J."/>
            <person name="Blanc I."/>
            <person name="Bouhouche K."/>
            <person name="Camara F."/>
            <person name="Duharcourt S."/>
            <person name="Guigo R."/>
            <person name="Gogendeau D."/>
            <person name="Katinka M."/>
            <person name="Keller A.-M."/>
            <person name="Kissmehl R."/>
            <person name="Klotz C."/>
            <person name="Koll F."/>
            <person name="Le Moue A."/>
            <person name="Lepere C."/>
            <person name="Malinsky S."/>
            <person name="Nowacki M."/>
            <person name="Nowak J.K."/>
            <person name="Plattner H."/>
            <person name="Poulain J."/>
            <person name="Ruiz F."/>
            <person name="Serrano V."/>
            <person name="Zagulski M."/>
            <person name="Dessen P."/>
            <person name="Betermier M."/>
            <person name="Weissenbach J."/>
            <person name="Scarpelli C."/>
            <person name="Schachter V."/>
            <person name="Sperling L."/>
            <person name="Meyer E."/>
            <person name="Cohen J."/>
            <person name="Wincker P."/>
        </authorList>
    </citation>
    <scope>NUCLEOTIDE SEQUENCE [LARGE SCALE GENOMIC DNA]</scope>
    <source>
        <strain evidence="8 9">Stock d4-2</strain>
    </source>
</reference>
<dbReference type="InterPro" id="IPR005821">
    <property type="entry name" value="Ion_trans_dom"/>
</dbReference>
<dbReference type="Proteomes" id="UP000000600">
    <property type="component" value="Unassembled WGS sequence"/>
</dbReference>
<name>A0D094_PARTE</name>
<comment type="subcellular location">
    <subcellularLocation>
        <location evidence="1">Membrane</location>
        <topology evidence="1">Multi-pass membrane protein</topology>
    </subcellularLocation>
</comment>
<evidence type="ECO:0000259" key="7">
    <source>
        <dbReference type="Pfam" id="PF00520"/>
    </source>
</evidence>
<dbReference type="HOGENOM" id="CLU_503881_0_0_1"/>
<evidence type="ECO:0000256" key="5">
    <source>
        <dbReference type="SAM" id="MobiDB-lite"/>
    </source>
</evidence>
<evidence type="ECO:0000313" key="9">
    <source>
        <dbReference type="Proteomes" id="UP000000600"/>
    </source>
</evidence>
<feature type="transmembrane region" description="Helical" evidence="6">
    <location>
        <begin position="38"/>
        <end position="62"/>
    </location>
</feature>
<feature type="transmembrane region" description="Helical" evidence="6">
    <location>
        <begin position="361"/>
        <end position="377"/>
    </location>
</feature>
<keyword evidence="2 6" id="KW-0812">Transmembrane</keyword>
<feature type="transmembrane region" description="Helical" evidence="6">
    <location>
        <begin position="446"/>
        <end position="473"/>
    </location>
</feature>
<keyword evidence="3 6" id="KW-1133">Transmembrane helix</keyword>
<keyword evidence="9" id="KW-1185">Reference proteome</keyword>
<evidence type="ECO:0000256" key="1">
    <source>
        <dbReference type="ARBA" id="ARBA00004141"/>
    </source>
</evidence>
<evidence type="ECO:0000256" key="6">
    <source>
        <dbReference type="SAM" id="Phobius"/>
    </source>
</evidence>
<dbReference type="Gene3D" id="1.10.287.70">
    <property type="match status" value="2"/>
</dbReference>
<feature type="transmembrane region" description="Helical" evidence="6">
    <location>
        <begin position="129"/>
        <end position="148"/>
    </location>
</feature>
<dbReference type="InParanoid" id="A0D094"/>
<dbReference type="GO" id="GO:0016020">
    <property type="term" value="C:membrane"/>
    <property type="evidence" value="ECO:0007669"/>
    <property type="project" value="UniProtKB-SubCell"/>
</dbReference>
<feature type="transmembrane region" description="Helical" evidence="6">
    <location>
        <begin position="74"/>
        <end position="93"/>
    </location>
</feature>
<dbReference type="OMA" id="YAYTGLK"/>
<organism evidence="8 9">
    <name type="scientific">Paramecium tetraurelia</name>
    <dbReference type="NCBI Taxonomy" id="5888"/>
    <lineage>
        <taxon>Eukaryota</taxon>
        <taxon>Sar</taxon>
        <taxon>Alveolata</taxon>
        <taxon>Ciliophora</taxon>
        <taxon>Intramacronucleata</taxon>
        <taxon>Oligohymenophorea</taxon>
        <taxon>Peniculida</taxon>
        <taxon>Parameciidae</taxon>
        <taxon>Paramecium</taxon>
    </lineage>
</organism>
<dbReference type="EMBL" id="CT868241">
    <property type="protein sequence ID" value="CAK76461.1"/>
    <property type="molecule type" value="Genomic_DNA"/>
</dbReference>
<feature type="transmembrane region" description="Helical" evidence="6">
    <location>
        <begin position="408"/>
        <end position="426"/>
    </location>
</feature>
<keyword evidence="4 6" id="KW-0472">Membrane</keyword>
<feature type="transmembrane region" description="Helical" evidence="6">
    <location>
        <begin position="192"/>
        <end position="218"/>
    </location>
</feature>